<name>A0A1I7FMH3_9FLAO</name>
<gene>
    <name evidence="1" type="ORF">SAMN05216480_10231</name>
</gene>
<dbReference type="SUPFAM" id="SSF51206">
    <property type="entry name" value="cAMP-binding domain-like"/>
    <property type="match status" value="1"/>
</dbReference>
<proteinExistence type="predicted"/>
<protein>
    <submittedName>
        <fullName evidence="1">cAMP-binding domain of CRP or a regulatory subunit of cAMP-dependent protein kinases</fullName>
    </submittedName>
</protein>
<accession>A0A1I7FMH3</accession>
<reference evidence="1 2" key="1">
    <citation type="submission" date="2016-10" db="EMBL/GenBank/DDBJ databases">
        <authorList>
            <person name="de Groot N.N."/>
        </authorList>
    </citation>
    <scope>NUCLEOTIDE SEQUENCE [LARGE SCALE GENOMIC DNA]</scope>
    <source>
        <strain evidence="1 2">CGMCC 1.12333</strain>
    </source>
</reference>
<sequence length="213" mass="24670">MIHKILHTVYTQTTSRQVDRWHMQAEILQLFKKIELTHTPIFASCCEEIEAVPNHILVHPRQKSKGIYLLCSGIACTIHSKEGMPVVTRFHFAGDFVTSFISIYGNTVAENKVQMLTEGKLIFISFELLEPLRQQLTDLETLKNRIVALYWAKDLDMQNRFIYLNATAHYQYLIANHPKLIGLVYLKQIASFLRIKEGSLSRIRKQLRDEGLL</sequence>
<dbReference type="RefSeq" id="WP_143106339.1">
    <property type="nucleotide sequence ID" value="NZ_FPBK01000002.1"/>
</dbReference>
<dbReference type="EMBL" id="FPBK01000002">
    <property type="protein sequence ID" value="SFU37402.1"/>
    <property type="molecule type" value="Genomic_DNA"/>
</dbReference>
<dbReference type="InterPro" id="IPR014710">
    <property type="entry name" value="RmlC-like_jellyroll"/>
</dbReference>
<evidence type="ECO:0000313" key="2">
    <source>
        <dbReference type="Proteomes" id="UP000199138"/>
    </source>
</evidence>
<dbReference type="InterPro" id="IPR018490">
    <property type="entry name" value="cNMP-bd_dom_sf"/>
</dbReference>
<dbReference type="OrthoDB" id="1092431at2"/>
<evidence type="ECO:0000313" key="1">
    <source>
        <dbReference type="EMBL" id="SFU37402.1"/>
    </source>
</evidence>
<keyword evidence="1" id="KW-0808">Transferase</keyword>
<dbReference type="STRING" id="1224947.SAMN05216480_10231"/>
<dbReference type="GO" id="GO:0016301">
    <property type="term" value="F:kinase activity"/>
    <property type="evidence" value="ECO:0007669"/>
    <property type="project" value="UniProtKB-KW"/>
</dbReference>
<dbReference type="Gene3D" id="2.60.120.10">
    <property type="entry name" value="Jelly Rolls"/>
    <property type="match status" value="1"/>
</dbReference>
<dbReference type="Proteomes" id="UP000199138">
    <property type="component" value="Unassembled WGS sequence"/>
</dbReference>
<keyword evidence="1" id="KW-0418">Kinase</keyword>
<dbReference type="AlphaFoldDB" id="A0A1I7FMH3"/>
<keyword evidence="2" id="KW-1185">Reference proteome</keyword>
<organism evidence="1 2">
    <name type="scientific">Pustulibacterium marinum</name>
    <dbReference type="NCBI Taxonomy" id="1224947"/>
    <lineage>
        <taxon>Bacteria</taxon>
        <taxon>Pseudomonadati</taxon>
        <taxon>Bacteroidota</taxon>
        <taxon>Flavobacteriia</taxon>
        <taxon>Flavobacteriales</taxon>
        <taxon>Flavobacteriaceae</taxon>
        <taxon>Pustulibacterium</taxon>
    </lineage>
</organism>